<dbReference type="Proteomes" id="UP000746471">
    <property type="component" value="Unassembled WGS sequence"/>
</dbReference>
<sequence>MKQMICIVCPKGCHLTVTPSGDTFKVSGNECPRGEKYAIEEMTCPKRMVPSTVRIEGGLLHRLPVITDQPIEKKYIGDLMKALNGVTVKAPIQQGEIILENIFDTKVNIVASRSMM</sequence>
<dbReference type="InterPro" id="IPR036593">
    <property type="entry name" value="CPE0013-like_sf"/>
</dbReference>
<dbReference type="PANTHER" id="PTHR39450">
    <property type="entry name" value="MOLYBDOPTERIN OXIDOREDUCTASE, 4FE-4S CLUSTER-BINDING SUBUNIT"/>
    <property type="match status" value="1"/>
</dbReference>
<proteinExistence type="predicted"/>
<dbReference type="PANTHER" id="PTHR39450:SF1">
    <property type="entry name" value="DUF1667 DOMAIN-CONTAINING PROTEIN"/>
    <property type="match status" value="1"/>
</dbReference>
<gene>
    <name evidence="1" type="ORF">KHM83_05055</name>
</gene>
<dbReference type="RefSeq" id="WP_213235821.1">
    <property type="nucleotide sequence ID" value="NZ_JAHBCL010000007.1"/>
</dbReference>
<reference evidence="1 2" key="1">
    <citation type="submission" date="2021-05" db="EMBL/GenBank/DDBJ databases">
        <title>Fusibacter ferrireducens sp. nov., an anaerobic, sulfur- and Fe-reducing bacterium isolated from the mangrove sediment.</title>
        <authorList>
            <person name="Qiu D."/>
        </authorList>
    </citation>
    <scope>NUCLEOTIDE SEQUENCE [LARGE SCALE GENOMIC DNA]</scope>
    <source>
        <strain evidence="1 2">DSM 12116</strain>
    </source>
</reference>
<evidence type="ECO:0000313" key="2">
    <source>
        <dbReference type="Proteomes" id="UP000746471"/>
    </source>
</evidence>
<accession>A0ABS5PLK4</accession>
<protein>
    <submittedName>
        <fullName evidence="1">DUF1667 domain-containing protein</fullName>
    </submittedName>
</protein>
<keyword evidence="2" id="KW-1185">Reference proteome</keyword>
<dbReference type="InterPro" id="IPR012460">
    <property type="entry name" value="DUF1667"/>
</dbReference>
<comment type="caution">
    <text evidence="1">The sequence shown here is derived from an EMBL/GenBank/DDBJ whole genome shotgun (WGS) entry which is preliminary data.</text>
</comment>
<dbReference type="EMBL" id="JAHBCL010000007">
    <property type="protein sequence ID" value="MBS7526035.1"/>
    <property type="molecule type" value="Genomic_DNA"/>
</dbReference>
<evidence type="ECO:0000313" key="1">
    <source>
        <dbReference type="EMBL" id="MBS7526035.1"/>
    </source>
</evidence>
<dbReference type="Gene3D" id="3.10.530.10">
    <property type="entry name" value="CPE0013-like"/>
    <property type="match status" value="1"/>
</dbReference>
<dbReference type="Pfam" id="PF07892">
    <property type="entry name" value="DUF1667"/>
    <property type="match status" value="1"/>
</dbReference>
<dbReference type="SUPFAM" id="SSF160148">
    <property type="entry name" value="CPE0013-like"/>
    <property type="match status" value="1"/>
</dbReference>
<organism evidence="1 2">
    <name type="scientific">Fusibacter paucivorans</name>
    <dbReference type="NCBI Taxonomy" id="76009"/>
    <lineage>
        <taxon>Bacteria</taxon>
        <taxon>Bacillati</taxon>
        <taxon>Bacillota</taxon>
        <taxon>Clostridia</taxon>
        <taxon>Eubacteriales</taxon>
        <taxon>Eubacteriales Family XII. Incertae Sedis</taxon>
        <taxon>Fusibacter</taxon>
    </lineage>
</organism>
<name>A0ABS5PLK4_9FIRM</name>